<keyword evidence="1 2" id="KW-0690">Ribosome biogenesis</keyword>
<evidence type="ECO:0000256" key="2">
    <source>
        <dbReference type="HAMAP-Rule" id="MF_00003"/>
    </source>
</evidence>
<dbReference type="Proteomes" id="UP000886748">
    <property type="component" value="Unassembled WGS sequence"/>
</dbReference>
<accession>A0A9D1N096</accession>
<comment type="similarity">
    <text evidence="2">Belongs to the RbfA family.</text>
</comment>
<dbReference type="Pfam" id="PF02033">
    <property type="entry name" value="RBFA"/>
    <property type="match status" value="1"/>
</dbReference>
<evidence type="ECO:0000313" key="4">
    <source>
        <dbReference type="Proteomes" id="UP000886748"/>
    </source>
</evidence>
<dbReference type="Gene3D" id="3.30.300.20">
    <property type="match status" value="1"/>
</dbReference>
<dbReference type="HAMAP" id="MF_00003">
    <property type="entry name" value="RbfA"/>
    <property type="match status" value="1"/>
</dbReference>
<dbReference type="PANTHER" id="PTHR33515">
    <property type="entry name" value="RIBOSOME-BINDING FACTOR A, CHLOROPLASTIC-RELATED"/>
    <property type="match status" value="1"/>
</dbReference>
<reference evidence="3" key="2">
    <citation type="journal article" date="2021" name="PeerJ">
        <title>Extensive microbial diversity within the chicken gut microbiome revealed by metagenomics and culture.</title>
        <authorList>
            <person name="Gilroy R."/>
            <person name="Ravi A."/>
            <person name="Getino M."/>
            <person name="Pursley I."/>
            <person name="Horton D.L."/>
            <person name="Alikhan N.F."/>
            <person name="Baker D."/>
            <person name="Gharbi K."/>
            <person name="Hall N."/>
            <person name="Watson M."/>
            <person name="Adriaenssens E.M."/>
            <person name="Foster-Nyarko E."/>
            <person name="Jarju S."/>
            <person name="Secka A."/>
            <person name="Antonio M."/>
            <person name="Oren A."/>
            <person name="Chaudhuri R.R."/>
            <person name="La Ragione R."/>
            <person name="Hildebrand F."/>
            <person name="Pallen M.J."/>
        </authorList>
    </citation>
    <scope>NUCLEOTIDE SEQUENCE</scope>
    <source>
        <strain evidence="3">CHK154-7741</strain>
    </source>
</reference>
<dbReference type="InterPro" id="IPR000238">
    <property type="entry name" value="RbfA"/>
</dbReference>
<name>A0A9D1N096_9CLOT</name>
<comment type="function">
    <text evidence="2">One of several proteins that assist in the late maturation steps of the functional core of the 30S ribosomal subunit. Associates with free 30S ribosomal subunits (but not with 30S subunits that are part of 70S ribosomes or polysomes). Required for efficient processing of 16S rRNA. May interact with the 5'-terminal helix region of 16S rRNA.</text>
</comment>
<dbReference type="GO" id="GO:0043024">
    <property type="term" value="F:ribosomal small subunit binding"/>
    <property type="evidence" value="ECO:0007669"/>
    <property type="project" value="TreeGrafter"/>
</dbReference>
<dbReference type="InterPro" id="IPR023799">
    <property type="entry name" value="RbfA_dom_sf"/>
</dbReference>
<dbReference type="EMBL" id="DVOD01000050">
    <property type="protein sequence ID" value="HIU92803.1"/>
    <property type="molecule type" value="Genomic_DNA"/>
</dbReference>
<dbReference type="PROSITE" id="PS01319">
    <property type="entry name" value="RBFA"/>
    <property type="match status" value="1"/>
</dbReference>
<comment type="subcellular location">
    <subcellularLocation>
        <location evidence="2">Cytoplasm</location>
    </subcellularLocation>
</comment>
<protein>
    <recommendedName>
        <fullName evidence="2">Ribosome-binding factor A</fullName>
    </recommendedName>
</protein>
<evidence type="ECO:0000313" key="3">
    <source>
        <dbReference type="EMBL" id="HIU92803.1"/>
    </source>
</evidence>
<keyword evidence="2" id="KW-0963">Cytoplasm</keyword>
<reference evidence="3" key="1">
    <citation type="submission" date="2020-10" db="EMBL/GenBank/DDBJ databases">
        <authorList>
            <person name="Gilroy R."/>
        </authorList>
    </citation>
    <scope>NUCLEOTIDE SEQUENCE</scope>
    <source>
        <strain evidence="3">CHK154-7741</strain>
    </source>
</reference>
<dbReference type="GO" id="GO:0005829">
    <property type="term" value="C:cytosol"/>
    <property type="evidence" value="ECO:0007669"/>
    <property type="project" value="TreeGrafter"/>
</dbReference>
<comment type="caution">
    <text evidence="3">The sequence shown here is derived from an EMBL/GenBank/DDBJ whole genome shotgun (WGS) entry which is preliminary data.</text>
</comment>
<proteinExistence type="inferred from homology"/>
<dbReference type="AlphaFoldDB" id="A0A9D1N096"/>
<dbReference type="SUPFAM" id="SSF89919">
    <property type="entry name" value="Ribosome-binding factor A, RbfA"/>
    <property type="match status" value="1"/>
</dbReference>
<dbReference type="NCBIfam" id="TIGR00082">
    <property type="entry name" value="rbfA"/>
    <property type="match status" value="1"/>
</dbReference>
<dbReference type="PANTHER" id="PTHR33515:SF1">
    <property type="entry name" value="RIBOSOME-BINDING FACTOR A, CHLOROPLASTIC-RELATED"/>
    <property type="match status" value="1"/>
</dbReference>
<gene>
    <name evidence="2 3" type="primary">rbfA</name>
    <name evidence="3" type="ORF">IAD26_06695</name>
</gene>
<dbReference type="InterPro" id="IPR015946">
    <property type="entry name" value="KH_dom-like_a/b"/>
</dbReference>
<evidence type="ECO:0000256" key="1">
    <source>
        <dbReference type="ARBA" id="ARBA00022517"/>
    </source>
</evidence>
<dbReference type="GO" id="GO:0030490">
    <property type="term" value="P:maturation of SSU-rRNA"/>
    <property type="evidence" value="ECO:0007669"/>
    <property type="project" value="UniProtKB-UniRule"/>
</dbReference>
<sequence>MSLRNERVRKTLMKEIADIIQKDVRDPRIAGVISITDIELAHDNSFAKVYFSVFTTNEEAKKQTIEALEENVSKIRYEVGKRIRLRLTPELRFIPDDSLERGTKVMDLIDKISKGEI</sequence>
<comment type="subunit">
    <text evidence="2">Monomer. Binds 30S ribosomal subunits, but not 50S ribosomal subunits or 70S ribosomes.</text>
</comment>
<organism evidence="3 4">
    <name type="scientific">Candidatus Limenecus avicola</name>
    <dbReference type="NCBI Taxonomy" id="2840847"/>
    <lineage>
        <taxon>Bacteria</taxon>
        <taxon>Bacillati</taxon>
        <taxon>Bacillota</taxon>
        <taxon>Clostridia</taxon>
        <taxon>Eubacteriales</taxon>
        <taxon>Clostridiaceae</taxon>
        <taxon>Clostridiaceae incertae sedis</taxon>
        <taxon>Candidatus Limenecus</taxon>
    </lineage>
</organism>
<dbReference type="InterPro" id="IPR020053">
    <property type="entry name" value="Ribosome-bd_factorA_CS"/>
</dbReference>